<evidence type="ECO:0000259" key="10">
    <source>
        <dbReference type="PROSITE" id="PS51192"/>
    </source>
</evidence>
<feature type="domain" description="Helicase ATP-binding" evidence="10">
    <location>
        <begin position="295"/>
        <end position="527"/>
    </location>
</feature>
<dbReference type="SUPFAM" id="SSF52540">
    <property type="entry name" value="P-loop containing nucleoside triphosphate hydrolases"/>
    <property type="match status" value="2"/>
</dbReference>
<dbReference type="GO" id="GO:0005524">
    <property type="term" value="F:ATP binding"/>
    <property type="evidence" value="ECO:0007669"/>
    <property type="project" value="UniProtKB-KW"/>
</dbReference>
<feature type="domain" description="Helicase C-terminal" evidence="11">
    <location>
        <begin position="718"/>
        <end position="884"/>
    </location>
</feature>
<dbReference type="CDD" id="cd18793">
    <property type="entry name" value="SF2_C_SNF"/>
    <property type="match status" value="1"/>
</dbReference>
<evidence type="ECO:0000256" key="5">
    <source>
        <dbReference type="ARBA" id="ARBA00022806"/>
    </source>
</evidence>
<accession>A0A3M7PB43</accession>
<dbReference type="Gene3D" id="1.20.120.850">
    <property type="entry name" value="SWI2/SNF2 ATPases, N-terminal domain"/>
    <property type="match status" value="1"/>
</dbReference>
<protein>
    <submittedName>
        <fullName evidence="12">Helicase ARIP4-like isoform X1</fullName>
    </submittedName>
</protein>
<evidence type="ECO:0000256" key="3">
    <source>
        <dbReference type="ARBA" id="ARBA00022741"/>
    </source>
</evidence>
<dbReference type="Proteomes" id="UP000276133">
    <property type="component" value="Unassembled WGS sequence"/>
</dbReference>
<keyword evidence="6" id="KW-0067">ATP-binding</keyword>
<keyword evidence="7" id="KW-0238">DNA-binding</keyword>
<feature type="compositionally biased region" description="Acidic residues" evidence="9">
    <location>
        <begin position="49"/>
        <end position="58"/>
    </location>
</feature>
<dbReference type="PROSITE" id="PS51192">
    <property type="entry name" value="HELICASE_ATP_BIND_1"/>
    <property type="match status" value="1"/>
</dbReference>
<evidence type="ECO:0000256" key="9">
    <source>
        <dbReference type="SAM" id="MobiDB-lite"/>
    </source>
</evidence>
<evidence type="ECO:0000256" key="1">
    <source>
        <dbReference type="ARBA" id="ARBA00004123"/>
    </source>
</evidence>
<comment type="caution">
    <text evidence="12">The sequence shown here is derived from an EMBL/GenBank/DDBJ whole genome shotgun (WGS) entry which is preliminary data.</text>
</comment>
<dbReference type="InterPro" id="IPR000330">
    <property type="entry name" value="SNF2_N"/>
</dbReference>
<dbReference type="Pfam" id="PF00271">
    <property type="entry name" value="Helicase_C"/>
    <property type="match status" value="1"/>
</dbReference>
<feature type="region of interest" description="Disordered" evidence="9">
    <location>
        <begin position="45"/>
        <end position="90"/>
    </location>
</feature>
<dbReference type="InterPro" id="IPR038718">
    <property type="entry name" value="SNF2-like_sf"/>
</dbReference>
<dbReference type="InterPro" id="IPR014001">
    <property type="entry name" value="Helicase_ATP-bd"/>
</dbReference>
<keyword evidence="5 12" id="KW-0347">Helicase</keyword>
<keyword evidence="4" id="KW-0378">Hydrolase</keyword>
<evidence type="ECO:0000259" key="11">
    <source>
        <dbReference type="PROSITE" id="PS51194"/>
    </source>
</evidence>
<keyword evidence="8" id="KW-0539">Nucleus</keyword>
<evidence type="ECO:0000256" key="2">
    <source>
        <dbReference type="ARBA" id="ARBA00007025"/>
    </source>
</evidence>
<dbReference type="GO" id="GO:0003677">
    <property type="term" value="F:DNA binding"/>
    <property type="evidence" value="ECO:0007669"/>
    <property type="project" value="UniProtKB-KW"/>
</dbReference>
<reference evidence="12 13" key="1">
    <citation type="journal article" date="2018" name="Sci. Rep.">
        <title>Genomic signatures of local adaptation to the degree of environmental predictability in rotifers.</title>
        <authorList>
            <person name="Franch-Gras L."/>
            <person name="Hahn C."/>
            <person name="Garcia-Roger E.M."/>
            <person name="Carmona M.J."/>
            <person name="Serra M."/>
            <person name="Gomez A."/>
        </authorList>
    </citation>
    <scope>NUCLEOTIDE SEQUENCE [LARGE SCALE GENOMIC DNA]</scope>
    <source>
        <strain evidence="12">HYR1</strain>
    </source>
</reference>
<gene>
    <name evidence="12" type="ORF">BpHYR1_018362</name>
</gene>
<evidence type="ECO:0000313" key="13">
    <source>
        <dbReference type="Proteomes" id="UP000276133"/>
    </source>
</evidence>
<dbReference type="InterPro" id="IPR027417">
    <property type="entry name" value="P-loop_NTPase"/>
</dbReference>
<dbReference type="InterPro" id="IPR049730">
    <property type="entry name" value="SNF2/RAD54-like_C"/>
</dbReference>
<dbReference type="GO" id="GO:0004386">
    <property type="term" value="F:helicase activity"/>
    <property type="evidence" value="ECO:0007669"/>
    <property type="project" value="UniProtKB-KW"/>
</dbReference>
<dbReference type="AlphaFoldDB" id="A0A3M7PB43"/>
<dbReference type="PANTHER" id="PTHR45797:SF1">
    <property type="entry name" value="HELICASE ARIP4"/>
    <property type="match status" value="1"/>
</dbReference>
<dbReference type="EMBL" id="REGN01012286">
    <property type="protein sequence ID" value="RMZ96326.1"/>
    <property type="molecule type" value="Genomic_DNA"/>
</dbReference>
<comment type="subcellular location">
    <subcellularLocation>
        <location evidence="1">Nucleus</location>
    </subcellularLocation>
</comment>
<dbReference type="InterPro" id="IPR044574">
    <property type="entry name" value="ARIP4-like"/>
</dbReference>
<evidence type="ECO:0000256" key="8">
    <source>
        <dbReference type="ARBA" id="ARBA00023242"/>
    </source>
</evidence>
<dbReference type="STRING" id="10195.A0A3M7PB43"/>
<dbReference type="Pfam" id="PF00176">
    <property type="entry name" value="SNF2-rel_dom"/>
    <property type="match status" value="1"/>
</dbReference>
<dbReference type="GO" id="GO:0016887">
    <property type="term" value="F:ATP hydrolysis activity"/>
    <property type="evidence" value="ECO:0007669"/>
    <property type="project" value="InterPro"/>
</dbReference>
<comment type="similarity">
    <text evidence="2">Belongs to the SNF2/RAD54 helicase family.</text>
</comment>
<dbReference type="OrthoDB" id="2020972at2759"/>
<dbReference type="SMART" id="SM00487">
    <property type="entry name" value="DEXDc"/>
    <property type="match status" value="1"/>
</dbReference>
<sequence>MNQNYDSEQNFLLNFPNLNSDFGHQQNLAFLAQDLLNEAQKFQPKQEALESESDESVNDQELVANSSNGTKRRAKQNNGESKKHKNQFQRKNIKKIIGENRLNESTLKALQDEQERQMRLNIDSYKNAQVSQHDLMNKSSSSSSNQSVLILDNETGETGPIGNINDHLAKKLDSISRLNKDFMEQEKKVDYEDLTLSDDEGNTMQTMDDDDDCLILSESEHQQEEACKKKAIRGIHMNDDLNQPDQNGQVLVNVNHPAEDPDIYLIPFLAKNIKPHQIGGIRFIYDNIVESLSRVQDKQSGFGCILAHAMGLGKTFQIITFIEVFLRCRGTKRVLCIVPINTIQNWMNEFNHWLPEDGQQTLDNDTIINYKRPFKVYLINDTAKTLRQRTDIILSWKHNGGVLLIGYEMFRALVSPKNNLTKKNSATKLSANGSNQNLTRYIKQKDADLIDLENEEIQSNKPNDLEEILLTPCLVVCDEGHRIKNSTANIAKTLQRIETKRRIVLTGYPLQNNLIEYWCMVDFVRPSYLGNKAEFSNMFERPIMNGQCIDSTRDDIKLMRYRAHVLHSLLEGFVQRRGHDVFICSLPKKHEFIIQTKLSPVQKELYLAFMQAIGAMNPGEKTNPLRTFAICCKIWNHPDVLYKHNQDRESELDLDLPELQQKLKRQKSQPMAAHSAHSAGFDPFACPEYRYTKPAFDPDWASAILQKYRPDQLQNGAKLLLAFSLIEESVKQGDKILLFSQSLLTLNLIEDYLQRMCVPNTDQPWQKYRSYCRLDGSTSGTEREKLINSFNRAHNGQWLFLLSTRAGCLGINLIGANRVIVLDASWNPCHDAQAVCRVFRYGQTKNSFVYRLIADHTMEKKIYERQVGKQTMSDRVVDQIQSENHFTRTEVEKLIHYVQGETPAADLSRLDHKYNDPVLVNACIKHAHVITKEPYTHESLLIDKKEYQLSEREKAMAFKDYHHDKRFFPYARSNSLYYNSYNSRCSAMATAVISSDQSSRGSSSTSVAEPVMEPVVAVPHAPLPSQNVNQLKDVKISSFVANTQISIPTSNHCQSVSIQPGEKVYILKTPKGCYLRTPDKRYIALRSKSVEDSLNFGAANESPVCSSYETSQSLSPFGGDVHTGINYYQESPNYGVGQLGLSNLHGNQPGANLFSSSSSSVASSLSTGYNTDLSVLSADNFQNQMMSFFDQVSKELG</sequence>
<dbReference type="SMART" id="SM00490">
    <property type="entry name" value="HELICc"/>
    <property type="match status" value="1"/>
</dbReference>
<evidence type="ECO:0000313" key="12">
    <source>
        <dbReference type="EMBL" id="RMZ96326.1"/>
    </source>
</evidence>
<proteinExistence type="inferred from homology"/>
<name>A0A3M7PB43_BRAPC</name>
<evidence type="ECO:0000256" key="4">
    <source>
        <dbReference type="ARBA" id="ARBA00022801"/>
    </source>
</evidence>
<dbReference type="PROSITE" id="PS51194">
    <property type="entry name" value="HELICASE_CTER"/>
    <property type="match status" value="1"/>
</dbReference>
<dbReference type="Gene3D" id="3.40.50.10810">
    <property type="entry name" value="Tandem AAA-ATPase domain"/>
    <property type="match status" value="1"/>
</dbReference>
<evidence type="ECO:0000256" key="7">
    <source>
        <dbReference type="ARBA" id="ARBA00023125"/>
    </source>
</evidence>
<dbReference type="GO" id="GO:0005634">
    <property type="term" value="C:nucleus"/>
    <property type="evidence" value="ECO:0007669"/>
    <property type="project" value="UniProtKB-SubCell"/>
</dbReference>
<dbReference type="Gene3D" id="3.40.50.300">
    <property type="entry name" value="P-loop containing nucleotide triphosphate hydrolases"/>
    <property type="match status" value="2"/>
</dbReference>
<evidence type="ECO:0000256" key="6">
    <source>
        <dbReference type="ARBA" id="ARBA00022840"/>
    </source>
</evidence>
<keyword evidence="3" id="KW-0547">Nucleotide-binding</keyword>
<keyword evidence="13" id="KW-1185">Reference proteome</keyword>
<dbReference type="PANTHER" id="PTHR45797">
    <property type="entry name" value="RAD54-LIKE"/>
    <property type="match status" value="1"/>
</dbReference>
<dbReference type="InterPro" id="IPR001650">
    <property type="entry name" value="Helicase_C-like"/>
</dbReference>
<organism evidence="12 13">
    <name type="scientific">Brachionus plicatilis</name>
    <name type="common">Marine rotifer</name>
    <name type="synonym">Brachionus muelleri</name>
    <dbReference type="NCBI Taxonomy" id="10195"/>
    <lineage>
        <taxon>Eukaryota</taxon>
        <taxon>Metazoa</taxon>
        <taxon>Spiralia</taxon>
        <taxon>Gnathifera</taxon>
        <taxon>Rotifera</taxon>
        <taxon>Eurotatoria</taxon>
        <taxon>Monogononta</taxon>
        <taxon>Pseudotrocha</taxon>
        <taxon>Ploima</taxon>
        <taxon>Brachionidae</taxon>
        <taxon>Brachionus</taxon>
    </lineage>
</organism>